<evidence type="ECO:0000313" key="3">
    <source>
        <dbReference type="WBParaSite" id="ALUE_0000631901-mRNA-1"/>
    </source>
</evidence>
<organism evidence="2 3">
    <name type="scientific">Ascaris lumbricoides</name>
    <name type="common">Giant roundworm</name>
    <dbReference type="NCBI Taxonomy" id="6252"/>
    <lineage>
        <taxon>Eukaryota</taxon>
        <taxon>Metazoa</taxon>
        <taxon>Ecdysozoa</taxon>
        <taxon>Nematoda</taxon>
        <taxon>Chromadorea</taxon>
        <taxon>Rhabditida</taxon>
        <taxon>Spirurina</taxon>
        <taxon>Ascaridomorpha</taxon>
        <taxon>Ascaridoidea</taxon>
        <taxon>Ascarididae</taxon>
        <taxon>Ascaris</taxon>
    </lineage>
</organism>
<evidence type="ECO:0000256" key="1">
    <source>
        <dbReference type="SAM" id="MobiDB-lite"/>
    </source>
</evidence>
<accession>A0A0M3HU80</accession>
<feature type="region of interest" description="Disordered" evidence="1">
    <location>
        <begin position="72"/>
        <end position="146"/>
    </location>
</feature>
<proteinExistence type="predicted"/>
<dbReference type="Proteomes" id="UP000036681">
    <property type="component" value="Unplaced"/>
</dbReference>
<reference evidence="3" key="1">
    <citation type="submission" date="2017-02" db="UniProtKB">
        <authorList>
            <consortium name="WormBaseParasite"/>
        </authorList>
    </citation>
    <scope>IDENTIFICATION</scope>
</reference>
<keyword evidence="2" id="KW-1185">Reference proteome</keyword>
<dbReference type="WBParaSite" id="ALUE_0000631901-mRNA-1">
    <property type="protein sequence ID" value="ALUE_0000631901-mRNA-1"/>
    <property type="gene ID" value="ALUE_0000631901"/>
</dbReference>
<sequence length="146" mass="16521">MTALLIEFLLRTAPKYISGPFRRRLSTAKSTEDRLEWWEKKKGYADSNQQARQSPVIPALRNRMNAVDHAPSELQNDHDVNNADDINARAAESHRSRSSPRYQPLASSRYARSTGPPSSRMQTQHSNRSRPQTLRSGTTSARKTSS</sequence>
<evidence type="ECO:0000313" key="2">
    <source>
        <dbReference type="Proteomes" id="UP000036681"/>
    </source>
</evidence>
<name>A0A0M3HU80_ASCLU</name>
<feature type="compositionally biased region" description="Polar residues" evidence="1">
    <location>
        <begin position="115"/>
        <end position="146"/>
    </location>
</feature>
<protein>
    <submittedName>
        <fullName evidence="3">Uncharacterized protein</fullName>
    </submittedName>
</protein>
<dbReference type="AlphaFoldDB" id="A0A0M3HU80"/>